<reference evidence="1" key="1">
    <citation type="submission" date="2014-11" db="EMBL/GenBank/DDBJ databases">
        <authorList>
            <person name="Amaro Gonzalez C."/>
        </authorList>
    </citation>
    <scope>NUCLEOTIDE SEQUENCE</scope>
</reference>
<reference evidence="1" key="2">
    <citation type="journal article" date="2015" name="Fish Shellfish Immunol.">
        <title>Early steps in the European eel (Anguilla anguilla)-Vibrio vulnificus interaction in the gills: Role of the RtxA13 toxin.</title>
        <authorList>
            <person name="Callol A."/>
            <person name="Pajuelo D."/>
            <person name="Ebbesson L."/>
            <person name="Teles M."/>
            <person name="MacKenzie S."/>
            <person name="Amaro C."/>
        </authorList>
    </citation>
    <scope>NUCLEOTIDE SEQUENCE</scope>
</reference>
<protein>
    <submittedName>
        <fullName evidence="1">Uncharacterized protein</fullName>
    </submittedName>
</protein>
<organism evidence="1">
    <name type="scientific">Anguilla anguilla</name>
    <name type="common">European freshwater eel</name>
    <name type="synonym">Muraena anguilla</name>
    <dbReference type="NCBI Taxonomy" id="7936"/>
    <lineage>
        <taxon>Eukaryota</taxon>
        <taxon>Metazoa</taxon>
        <taxon>Chordata</taxon>
        <taxon>Craniata</taxon>
        <taxon>Vertebrata</taxon>
        <taxon>Euteleostomi</taxon>
        <taxon>Actinopterygii</taxon>
        <taxon>Neopterygii</taxon>
        <taxon>Teleostei</taxon>
        <taxon>Anguilliformes</taxon>
        <taxon>Anguillidae</taxon>
        <taxon>Anguilla</taxon>
    </lineage>
</organism>
<proteinExistence type="predicted"/>
<name>A0A0E9PQG3_ANGAN</name>
<dbReference type="EMBL" id="GBXM01102040">
    <property type="protein sequence ID" value="JAH06537.1"/>
    <property type="molecule type" value="Transcribed_RNA"/>
</dbReference>
<dbReference type="AlphaFoldDB" id="A0A0E9PQG3"/>
<accession>A0A0E9PQG3</accession>
<evidence type="ECO:0000313" key="1">
    <source>
        <dbReference type="EMBL" id="JAH06537.1"/>
    </source>
</evidence>
<sequence length="60" mass="6947">MCMQSQCIHKHFPMGNCGLLQILQTPKMANPHPPPLPKILLCFYVWGHRHFVTSFLAFHC</sequence>